<comment type="subcellular location">
    <subcellularLocation>
        <location evidence="1">Cell membrane</location>
        <topology evidence="1">Multi-pass membrane protein</topology>
    </subcellularLocation>
</comment>
<dbReference type="PANTHER" id="PTHR30572:SF4">
    <property type="entry name" value="ABC TRANSPORTER PERMEASE YTRF"/>
    <property type="match status" value="1"/>
</dbReference>
<feature type="domain" description="MacB-like periplasmic core" evidence="9">
    <location>
        <begin position="22"/>
        <end position="275"/>
    </location>
</feature>
<evidence type="ECO:0000313" key="11">
    <source>
        <dbReference type="Proteomes" id="UP000195514"/>
    </source>
</evidence>
<dbReference type="GO" id="GO:0005886">
    <property type="term" value="C:plasma membrane"/>
    <property type="evidence" value="ECO:0007669"/>
    <property type="project" value="UniProtKB-SubCell"/>
</dbReference>
<feature type="transmembrane region" description="Helical" evidence="7">
    <location>
        <begin position="294"/>
        <end position="318"/>
    </location>
</feature>
<evidence type="ECO:0000313" key="10">
    <source>
        <dbReference type="EMBL" id="SMX55141.1"/>
    </source>
</evidence>
<evidence type="ECO:0008006" key="12">
    <source>
        <dbReference type="Google" id="ProtNLM"/>
    </source>
</evidence>
<evidence type="ECO:0000256" key="2">
    <source>
        <dbReference type="ARBA" id="ARBA00022475"/>
    </source>
</evidence>
<protein>
    <recommendedName>
        <fullName evidence="12">ABC transporter permease protein</fullName>
    </recommendedName>
</protein>
<keyword evidence="3 7" id="KW-0812">Transmembrane</keyword>
<feature type="transmembrane region" description="Helical" evidence="7">
    <location>
        <begin position="404"/>
        <end position="427"/>
    </location>
</feature>
<dbReference type="InterPro" id="IPR025857">
    <property type="entry name" value="MacB_PCD"/>
</dbReference>
<dbReference type="InterPro" id="IPR003838">
    <property type="entry name" value="ABC3_permease_C"/>
</dbReference>
<reference evidence="11" key="1">
    <citation type="submission" date="2017-05" db="EMBL/GenBank/DDBJ databases">
        <authorList>
            <person name="Kirkegaard R."/>
            <person name="Mcilroy J S."/>
        </authorList>
    </citation>
    <scope>NUCLEOTIDE SEQUENCE [LARGE SCALE GENOMIC DNA]</scope>
</reference>
<dbReference type="AlphaFoldDB" id="A0A1Y6K623"/>
<dbReference type="Pfam" id="PF12704">
    <property type="entry name" value="MacB_PCD"/>
    <property type="match status" value="1"/>
</dbReference>
<keyword evidence="2" id="KW-1003">Cell membrane</keyword>
<proteinExistence type="inferred from homology"/>
<keyword evidence="5 7" id="KW-0472">Membrane</keyword>
<accession>A0A1Y6K623</accession>
<feature type="domain" description="ABC3 transporter permease C-terminal" evidence="8">
    <location>
        <begin position="305"/>
        <end position="432"/>
    </location>
</feature>
<evidence type="ECO:0000256" key="7">
    <source>
        <dbReference type="SAM" id="Phobius"/>
    </source>
</evidence>
<dbReference type="KEGG" id="abat:CFX1CAM_2076"/>
<dbReference type="RefSeq" id="WP_087862927.1">
    <property type="nucleotide sequence ID" value="NZ_LT859958.1"/>
</dbReference>
<feature type="transmembrane region" description="Helical" evidence="7">
    <location>
        <begin position="356"/>
        <end position="384"/>
    </location>
</feature>
<dbReference type="Pfam" id="PF02687">
    <property type="entry name" value="FtsX"/>
    <property type="match status" value="1"/>
</dbReference>
<sequence length="441" mass="47410">MKLRELISLILLNLNRRKGRVMLTAIGVVIGTAAVVVLVSLAQGLKQNANAQFGNIAEMSQISVYPDWGSQYSQEVTRTGEHTEPPPITQAVIEDIRALPSVKAAIPRVGVYAMTIMKTGKLESWVNIIGIGIDDLSILGMEMASGTFELSRGTVIMGEEVLKSFYDPASQTVDEPPLVPDLQDQVVTLELTKWSEDDSGNYFETKKALKFKVAGIIRSTRSESDYSVYMSLNDVLDINAWVNGRRFDPKKDGFDTAIVVADDRQNVLNIASQINDMGFMAYTPQKFIEGVNNYFVVLQIIFGGVGGIALLVAAIGIANTMTMAILERTREIGLMKAIGATNQDVLSIFLGESASIGFIGGIGGVLLGLLLGELINIFGSVYMAGQDSGMMGGSSTGILATTPLWLILFALLFSTLIGLISGVYPAVQAASLVPVQALKNE</sequence>
<evidence type="ECO:0000256" key="4">
    <source>
        <dbReference type="ARBA" id="ARBA00022989"/>
    </source>
</evidence>
<name>A0A1Y6K623_9CHLR</name>
<evidence type="ECO:0000259" key="9">
    <source>
        <dbReference type="Pfam" id="PF12704"/>
    </source>
</evidence>
<gene>
    <name evidence="10" type="ORF">CFX1CAM_2076</name>
</gene>
<evidence type="ECO:0000256" key="1">
    <source>
        <dbReference type="ARBA" id="ARBA00004651"/>
    </source>
</evidence>
<evidence type="ECO:0000256" key="3">
    <source>
        <dbReference type="ARBA" id="ARBA00022692"/>
    </source>
</evidence>
<evidence type="ECO:0000256" key="6">
    <source>
        <dbReference type="ARBA" id="ARBA00038076"/>
    </source>
</evidence>
<evidence type="ECO:0000259" key="8">
    <source>
        <dbReference type="Pfam" id="PF02687"/>
    </source>
</evidence>
<dbReference type="InterPro" id="IPR050250">
    <property type="entry name" value="Macrolide_Exporter_MacB"/>
</dbReference>
<dbReference type="PANTHER" id="PTHR30572">
    <property type="entry name" value="MEMBRANE COMPONENT OF TRANSPORTER-RELATED"/>
    <property type="match status" value="1"/>
</dbReference>
<comment type="similarity">
    <text evidence="6">Belongs to the ABC-4 integral membrane protein family.</text>
</comment>
<keyword evidence="11" id="KW-1185">Reference proteome</keyword>
<organism evidence="10 11">
    <name type="scientific">Candidatus Brevifilum fermentans</name>
    <dbReference type="NCBI Taxonomy" id="1986204"/>
    <lineage>
        <taxon>Bacteria</taxon>
        <taxon>Bacillati</taxon>
        <taxon>Chloroflexota</taxon>
        <taxon>Anaerolineae</taxon>
        <taxon>Anaerolineales</taxon>
        <taxon>Anaerolineaceae</taxon>
        <taxon>Candidatus Brevifilum</taxon>
    </lineage>
</organism>
<feature type="transmembrane region" description="Helical" evidence="7">
    <location>
        <begin position="21"/>
        <end position="42"/>
    </location>
</feature>
<dbReference type="OrthoDB" id="9770099at2"/>
<dbReference type="EMBL" id="LT859958">
    <property type="protein sequence ID" value="SMX55141.1"/>
    <property type="molecule type" value="Genomic_DNA"/>
</dbReference>
<keyword evidence="4 7" id="KW-1133">Transmembrane helix</keyword>
<evidence type="ECO:0000256" key="5">
    <source>
        <dbReference type="ARBA" id="ARBA00023136"/>
    </source>
</evidence>
<dbReference type="Proteomes" id="UP000195514">
    <property type="component" value="Chromosome I"/>
</dbReference>
<dbReference type="GO" id="GO:0022857">
    <property type="term" value="F:transmembrane transporter activity"/>
    <property type="evidence" value="ECO:0007669"/>
    <property type="project" value="TreeGrafter"/>
</dbReference>